<accession>A0A1J4K7L1</accession>
<evidence type="ECO:0000313" key="12">
    <source>
        <dbReference type="EMBL" id="OHT05405.1"/>
    </source>
</evidence>
<evidence type="ECO:0000256" key="1">
    <source>
        <dbReference type="ARBA" id="ARBA00000900"/>
    </source>
</evidence>
<dbReference type="SMART" id="SM00396">
    <property type="entry name" value="ZnF_UBR1"/>
    <property type="match status" value="1"/>
</dbReference>
<keyword evidence="7 10" id="KW-0862">Zinc</keyword>
<evidence type="ECO:0000256" key="7">
    <source>
        <dbReference type="ARBA" id="ARBA00022833"/>
    </source>
</evidence>
<proteinExistence type="inferred from homology"/>
<comment type="caution">
    <text evidence="12">The sequence shown here is derived from an EMBL/GenBank/DDBJ whole genome shotgun (WGS) entry which is preliminary data.</text>
</comment>
<dbReference type="InterPro" id="IPR039164">
    <property type="entry name" value="UBR1-like"/>
</dbReference>
<evidence type="ECO:0000256" key="5">
    <source>
        <dbReference type="ARBA" id="ARBA00022771"/>
    </source>
</evidence>
<dbReference type="VEuPathDB" id="TrichDB:TRFO_26888"/>
<protein>
    <recommendedName>
        <fullName evidence="10">E3 ubiquitin-protein ligase</fullName>
        <ecNumber evidence="10">2.3.2.27</ecNumber>
    </recommendedName>
</protein>
<evidence type="ECO:0000256" key="4">
    <source>
        <dbReference type="ARBA" id="ARBA00022723"/>
    </source>
</evidence>
<dbReference type="RefSeq" id="XP_068358541.1">
    <property type="nucleotide sequence ID" value="XM_068505221.1"/>
</dbReference>
<dbReference type="CDD" id="cd19673">
    <property type="entry name" value="UBR-box_UBR3"/>
    <property type="match status" value="1"/>
</dbReference>
<evidence type="ECO:0000256" key="2">
    <source>
        <dbReference type="ARBA" id="ARBA00004906"/>
    </source>
</evidence>
<evidence type="ECO:0000259" key="11">
    <source>
        <dbReference type="PROSITE" id="PS51157"/>
    </source>
</evidence>
<feature type="zinc finger region" description="UBR-type" evidence="9">
    <location>
        <begin position="50"/>
        <end position="120"/>
    </location>
</feature>
<dbReference type="GO" id="GO:0061630">
    <property type="term" value="F:ubiquitin protein ligase activity"/>
    <property type="evidence" value="ECO:0007669"/>
    <property type="project" value="UniProtKB-UniRule"/>
</dbReference>
<dbReference type="PANTHER" id="PTHR21497">
    <property type="entry name" value="UBIQUITIN LIGASE E3 ALPHA-RELATED"/>
    <property type="match status" value="1"/>
</dbReference>
<dbReference type="Proteomes" id="UP000179807">
    <property type="component" value="Unassembled WGS sequence"/>
</dbReference>
<dbReference type="GO" id="GO:0016567">
    <property type="term" value="P:protein ubiquitination"/>
    <property type="evidence" value="ECO:0007669"/>
    <property type="project" value="UniProtKB-UniRule"/>
</dbReference>
<dbReference type="EMBL" id="MLAK01000759">
    <property type="protein sequence ID" value="OHT05405.1"/>
    <property type="molecule type" value="Genomic_DNA"/>
</dbReference>
<dbReference type="GeneID" id="94839925"/>
<organism evidence="12 13">
    <name type="scientific">Tritrichomonas foetus</name>
    <dbReference type="NCBI Taxonomy" id="1144522"/>
    <lineage>
        <taxon>Eukaryota</taxon>
        <taxon>Metamonada</taxon>
        <taxon>Parabasalia</taxon>
        <taxon>Tritrichomonadida</taxon>
        <taxon>Tritrichomonadidae</taxon>
        <taxon>Tritrichomonas</taxon>
    </lineage>
</organism>
<reference evidence="12" key="1">
    <citation type="submission" date="2016-10" db="EMBL/GenBank/DDBJ databases">
        <authorList>
            <person name="Benchimol M."/>
            <person name="Almeida L.G."/>
            <person name="Vasconcelos A.T."/>
            <person name="Perreira-Neves A."/>
            <person name="Rosa I.A."/>
            <person name="Tasca T."/>
            <person name="Bogo M.R."/>
            <person name="de Souza W."/>
        </authorList>
    </citation>
    <scope>NUCLEOTIDE SEQUENCE [LARGE SCALE GENOMIC DNA]</scope>
    <source>
        <strain evidence="12">K</strain>
    </source>
</reference>
<keyword evidence="13" id="KW-1185">Reference proteome</keyword>
<evidence type="ECO:0000313" key="13">
    <source>
        <dbReference type="Proteomes" id="UP000179807"/>
    </source>
</evidence>
<dbReference type="Pfam" id="PF02207">
    <property type="entry name" value="zf-UBR"/>
    <property type="match status" value="1"/>
</dbReference>
<evidence type="ECO:0000256" key="3">
    <source>
        <dbReference type="ARBA" id="ARBA00022679"/>
    </source>
</evidence>
<evidence type="ECO:0000256" key="8">
    <source>
        <dbReference type="ARBA" id="ARBA00046341"/>
    </source>
</evidence>
<dbReference type="PROSITE" id="PS51157">
    <property type="entry name" value="ZF_UBR"/>
    <property type="match status" value="1"/>
</dbReference>
<dbReference type="GO" id="GO:0008270">
    <property type="term" value="F:zinc ion binding"/>
    <property type="evidence" value="ECO:0007669"/>
    <property type="project" value="UniProtKB-UniRule"/>
</dbReference>
<comment type="pathway">
    <text evidence="2 10">Protein modification; protein ubiquitination.</text>
</comment>
<comment type="similarity">
    <text evidence="8 10">Belongs to the E3 ubiquitin-protein ligase UBR1-like family.</text>
</comment>
<evidence type="ECO:0000256" key="6">
    <source>
        <dbReference type="ARBA" id="ARBA00022786"/>
    </source>
</evidence>
<comment type="catalytic activity">
    <reaction evidence="1 10">
        <text>S-ubiquitinyl-[E2 ubiquitin-conjugating enzyme]-L-cysteine + [acceptor protein]-L-lysine = [E2 ubiquitin-conjugating enzyme]-L-cysteine + N(6)-ubiquitinyl-[acceptor protein]-L-lysine.</text>
        <dbReference type="EC" id="2.3.2.27"/>
    </reaction>
</comment>
<gene>
    <name evidence="12" type="ORF">TRFO_26888</name>
</gene>
<evidence type="ECO:0000256" key="9">
    <source>
        <dbReference type="PROSITE-ProRule" id="PRU00508"/>
    </source>
</evidence>
<sequence length="1299" mass="148181">MDPGFESILNNLFQTNPAEAVEMSGKLIVNDPDLSFSDWLTLENQRITEFSCQETWDTPHIVVVCQTCAIGKNSGICVPCFLNGNHEGHDVIIEISDSGACDCGNSSCWDPKGFCKHHTSLSEDPHIIDLGEERSNFISSIVTCAASAIIPLSIKEGDDVSYICEFLLDLMSIGDAYQRIVVLAMSRYDLTSLLFNWPRFTLDNASIIYKFVVELANDGDFIQKFIPYFCDLFTYLVGLECNTTTSKNYIESSSISFLIEISFFTWNYVASHPSMISENNLPELIARTLTIFTSLFAYDLLHPIVSNSVFRALFENISIIINTEYFLTMLENPEKQYILSTFLENICLIEANPVIEISDQKNSKILQNSCLAHRVIYETFSSLTRVNVNSSVFFSSLSLFVLMNVLRDIVDKPTEFSPAIWQRSIFQRGVCLGCFLPLHFLAFEHFITHSDDPKKDWETIAEQQHMETEILLFGATVLPIRTCALLSYMSFEMSPAPEIISVDYDPIISVRGRWGAAYCAVALASETDDVVSMIMHTFGLFDNDKQMNNNRPIRFFAFLHFIAVLVTDTSIFCRSKYELLRRKVIAILQESPKTLSQIIERIGDIENQFDLKMILDEVAIKTKNMGKNGSNDGINSMNSFGYINSSMNGVMNNDLINSGMSSLNNWTNNGMLKGNYGNMNQSRIQLNSTSSSSHTSGTTMFALNPKFGFLMVPLSIWIGPIIAYEVISRYVDPDSSTLFYFLNGKEEVFPEGYDMKKLLFTQCFFAACYMAIVEVDVEIDYTTITLLLNLLLLVDKYNTEPPVKEPIPAIQVQTYEQLCLAMPSSFPRFLKTPFAYRMRNGVTFLELVRTLGPVSNHFINSLFKGNGVDNRKKIDYLKLQTMKEFTHAQNEYLPKPLRSISSHNHCVVCHKPMKTQEQIPALCYAFRMPSGRATYRVAISGNAFHCKCFSNARKSMLHFNFILNDTRSVLGKFDHKVEKLVQTIADEIEILELRHSRNPFIFKDRASILKLSYLFEAAKASIKEKKKDKFRRVETDFLSIFISDLLLSNNAKDDFLTIFKNVYQEQMQQIKEINQINQLNKSKKANSQNNQQNATQSKDHDEFESIIDFCMLRRILFVGFFVVPLINLNTIEELVNDIVLATNYFDIEISSVVDTRKHNIEEMKLTHYENLLQYYKFIDLPHNFLEFTIDPFNIDILHSDSPYSMLCLLTGKCIESNETGKHLAEVQSSLFLVLSGIIAGSLKYMCNNEPTLTKMVESPYITIFGDEQYGLKDGYMLYLNHDRLWRVFDEFLDGSFIAS</sequence>
<dbReference type="GO" id="GO:0000151">
    <property type="term" value="C:ubiquitin ligase complex"/>
    <property type="evidence" value="ECO:0007669"/>
    <property type="project" value="TreeGrafter"/>
</dbReference>
<dbReference type="EC" id="2.3.2.27" evidence="10"/>
<comment type="function">
    <text evidence="10">Ubiquitin ligase protein which is a component of the N-end rule pathway. Recognizes and binds to proteins bearing specific N-terminal residues that are destabilizing according to the N-end rule, leading to their ubiquitination and subsequent degradation.</text>
</comment>
<feature type="domain" description="UBR-type" evidence="11">
    <location>
        <begin position="50"/>
        <end position="120"/>
    </location>
</feature>
<keyword evidence="5 10" id="KW-0863">Zinc-finger</keyword>
<dbReference type="Gene3D" id="2.10.110.30">
    <property type="match status" value="1"/>
</dbReference>
<name>A0A1J4K7L1_9EUKA</name>
<dbReference type="FunFam" id="2.10.110.30:FF:000002">
    <property type="entry name" value="Putative e3 ubiquitin-protein ligase ubr3"/>
    <property type="match status" value="1"/>
</dbReference>
<dbReference type="PANTHER" id="PTHR21497:SF24">
    <property type="entry name" value="E3 UBIQUITIN-PROTEIN LIGASE UBR1"/>
    <property type="match status" value="1"/>
</dbReference>
<keyword evidence="4 10" id="KW-0479">Metal-binding</keyword>
<dbReference type="UniPathway" id="UPA00143"/>
<keyword evidence="6 10" id="KW-0833">Ubl conjugation pathway</keyword>
<dbReference type="GO" id="GO:0005737">
    <property type="term" value="C:cytoplasm"/>
    <property type="evidence" value="ECO:0007669"/>
    <property type="project" value="TreeGrafter"/>
</dbReference>
<dbReference type="GO" id="GO:0071596">
    <property type="term" value="P:ubiquitin-dependent protein catabolic process via the N-end rule pathway"/>
    <property type="evidence" value="ECO:0007669"/>
    <property type="project" value="UniProtKB-UniRule"/>
</dbReference>
<dbReference type="InterPro" id="IPR003126">
    <property type="entry name" value="Znf_UBR"/>
</dbReference>
<keyword evidence="3 10" id="KW-0808">Transferase</keyword>
<evidence type="ECO:0000256" key="10">
    <source>
        <dbReference type="RuleBase" id="RU366018"/>
    </source>
</evidence>
<dbReference type="OrthoDB" id="15304at2759"/>